<keyword evidence="2" id="KW-1185">Reference proteome</keyword>
<reference evidence="1" key="1">
    <citation type="submission" date="2020-08" db="EMBL/GenBank/DDBJ databases">
        <title>Genome public.</title>
        <authorList>
            <person name="Liu C."/>
            <person name="Sun Q."/>
        </authorList>
    </citation>
    <scope>NUCLEOTIDE SEQUENCE</scope>
    <source>
        <strain evidence="1">BX12</strain>
    </source>
</reference>
<sequence>MENIKIAVITPDRDYGRALGLALVDVYKNFTVTLYQSAPVHNELTGYDLILNDGAEGIGERIVGLVEKPSMTDQDYEQKRFLLYKYGNVRQLAAELLFIYSLLTGRRALPIRNRDVKLVVFCAAEGGMGCTSAAIAFARELTRFHGKKVLYISLEEMESTLEYMGAFPEGKSISEYLYYLFQEKERKQIPFIESFLVFDCYGVDSFLPSPGRNALRSLDSEEMQYFISAVMDTDRYDFLVIDAGSGMDNSILSCYEMADNICMVAESEKCSYKEERFLEYLIFLKGDKILERMGKLVNRVFCGGLKKEEDKKNEGQYQEILRIICRLELDPESFSEEKGVRLIAQDGAYGRGIKKLAESVLNNVIL</sequence>
<name>A0A923NM52_9FIRM</name>
<comment type="caution">
    <text evidence="1">The sequence shown here is derived from an EMBL/GenBank/DDBJ whole genome shotgun (WGS) entry which is preliminary data.</text>
</comment>
<dbReference type="SUPFAM" id="SSF52540">
    <property type="entry name" value="P-loop containing nucleoside triphosphate hydrolases"/>
    <property type="match status" value="1"/>
</dbReference>
<accession>A0A923NM52</accession>
<dbReference type="EMBL" id="JACRYT010000005">
    <property type="protein sequence ID" value="MBC6679534.1"/>
    <property type="molecule type" value="Genomic_DNA"/>
</dbReference>
<dbReference type="Proteomes" id="UP000602647">
    <property type="component" value="Unassembled WGS sequence"/>
</dbReference>
<protein>
    <submittedName>
        <fullName evidence="1">Uncharacterized protein</fullName>
    </submittedName>
</protein>
<proteinExistence type="predicted"/>
<dbReference type="AlphaFoldDB" id="A0A923NM52"/>
<gene>
    <name evidence="1" type="ORF">H9L42_06815</name>
</gene>
<evidence type="ECO:0000313" key="1">
    <source>
        <dbReference type="EMBL" id="MBC6679534.1"/>
    </source>
</evidence>
<dbReference type="Gene3D" id="3.40.50.300">
    <property type="entry name" value="P-loop containing nucleotide triphosphate hydrolases"/>
    <property type="match status" value="1"/>
</dbReference>
<dbReference type="InterPro" id="IPR027417">
    <property type="entry name" value="P-loop_NTPase"/>
</dbReference>
<dbReference type="RefSeq" id="WP_187302642.1">
    <property type="nucleotide sequence ID" value="NZ_CBCTQH010000038.1"/>
</dbReference>
<organism evidence="1 2">
    <name type="scientific">Zhenpiania hominis</name>
    <dbReference type="NCBI Taxonomy" id="2763644"/>
    <lineage>
        <taxon>Bacteria</taxon>
        <taxon>Bacillati</taxon>
        <taxon>Bacillota</taxon>
        <taxon>Clostridia</taxon>
        <taxon>Peptostreptococcales</taxon>
        <taxon>Anaerovoracaceae</taxon>
        <taxon>Zhenpiania</taxon>
    </lineage>
</organism>
<evidence type="ECO:0000313" key="2">
    <source>
        <dbReference type="Proteomes" id="UP000602647"/>
    </source>
</evidence>